<accession>A0A8J4U1W3</accession>
<keyword evidence="3" id="KW-1185">Reference proteome</keyword>
<feature type="non-terminal residue" evidence="2">
    <location>
        <position position="1"/>
    </location>
</feature>
<organism evidence="2 3">
    <name type="scientific">Clarias magur</name>
    <name type="common">Asian catfish</name>
    <name type="synonym">Macropteronotus magur</name>
    <dbReference type="NCBI Taxonomy" id="1594786"/>
    <lineage>
        <taxon>Eukaryota</taxon>
        <taxon>Metazoa</taxon>
        <taxon>Chordata</taxon>
        <taxon>Craniata</taxon>
        <taxon>Vertebrata</taxon>
        <taxon>Euteleostomi</taxon>
        <taxon>Actinopterygii</taxon>
        <taxon>Neopterygii</taxon>
        <taxon>Teleostei</taxon>
        <taxon>Ostariophysi</taxon>
        <taxon>Siluriformes</taxon>
        <taxon>Clariidae</taxon>
        <taxon>Clarias</taxon>
    </lineage>
</organism>
<feature type="region of interest" description="Disordered" evidence="1">
    <location>
        <begin position="1"/>
        <end position="28"/>
    </location>
</feature>
<evidence type="ECO:0000256" key="1">
    <source>
        <dbReference type="SAM" id="MobiDB-lite"/>
    </source>
</evidence>
<dbReference type="EMBL" id="QNUK01000094">
    <property type="protein sequence ID" value="KAF5902254.1"/>
    <property type="molecule type" value="Genomic_DNA"/>
</dbReference>
<dbReference type="Proteomes" id="UP000727407">
    <property type="component" value="Unassembled WGS sequence"/>
</dbReference>
<proteinExistence type="predicted"/>
<comment type="caution">
    <text evidence="2">The sequence shown here is derived from an EMBL/GenBank/DDBJ whole genome shotgun (WGS) entry which is preliminary data.</text>
</comment>
<evidence type="ECO:0000313" key="3">
    <source>
        <dbReference type="Proteomes" id="UP000727407"/>
    </source>
</evidence>
<dbReference type="AlphaFoldDB" id="A0A8J4U1W3"/>
<feature type="compositionally biased region" description="Basic and acidic residues" evidence="1">
    <location>
        <begin position="1"/>
        <end position="23"/>
    </location>
</feature>
<gene>
    <name evidence="2" type="ORF">DAT39_008014</name>
</gene>
<name>A0A8J4U1W3_CLAMG</name>
<evidence type="ECO:0000313" key="2">
    <source>
        <dbReference type="EMBL" id="KAF5902254.1"/>
    </source>
</evidence>
<reference evidence="2" key="1">
    <citation type="submission" date="2020-07" db="EMBL/GenBank/DDBJ databases">
        <title>Clarias magur genome sequencing, assembly and annotation.</title>
        <authorList>
            <person name="Kushwaha B."/>
            <person name="Kumar R."/>
            <person name="Das P."/>
            <person name="Joshi C.G."/>
            <person name="Kumar D."/>
            <person name="Nagpure N.S."/>
            <person name="Pandey M."/>
            <person name="Agarwal S."/>
            <person name="Srivastava S."/>
            <person name="Singh M."/>
            <person name="Sahoo L."/>
            <person name="Jayasankar P."/>
            <person name="Meher P.K."/>
            <person name="Koringa P.G."/>
            <person name="Iquebal M.A."/>
            <person name="Das S.P."/>
            <person name="Bit A."/>
            <person name="Patnaik S."/>
            <person name="Patel N."/>
            <person name="Shah T.M."/>
            <person name="Hinsu A."/>
            <person name="Jena J.K."/>
        </authorList>
    </citation>
    <scope>NUCLEOTIDE SEQUENCE</scope>
    <source>
        <strain evidence="2">CIFAMagur01</strain>
        <tissue evidence="2">Testis</tissue>
    </source>
</reference>
<sequence>GEKCKKERQHRQGSERVQETEIKTRKKKKKKKSLLSFLSSELGLSHDSKKEREDENGWITVLLNETSTLTATERYRLRL</sequence>
<protein>
    <submittedName>
        <fullName evidence="2">Uncharacterized protein</fullName>
    </submittedName>
</protein>